<accession>A0A410TAY0</accession>
<dbReference type="EMBL" id="MK417516">
    <property type="protein sequence ID" value="QAU06207.1"/>
    <property type="molecule type" value="Genomic_DNA"/>
</dbReference>
<sequence length="98" mass="11212">MMNGKQIYVFLSDQYSKDILSLQLGLIKEWSRRELTYSDDVGSDADVVICTDIVRDDFVKKLSKNNSNALFVFISSSYWIGYKGGEFFVAVQDYVKGM</sequence>
<evidence type="ECO:0008006" key="3">
    <source>
        <dbReference type="Google" id="ProtNLM"/>
    </source>
</evidence>
<evidence type="ECO:0000313" key="1">
    <source>
        <dbReference type="EMBL" id="QAU06207.1"/>
    </source>
</evidence>
<dbReference type="Proteomes" id="UP000290216">
    <property type="component" value="Segment"/>
</dbReference>
<gene>
    <name evidence="1" type="ORF">JSa36_205</name>
</gene>
<name>A0A410TAY0_BPPGK</name>
<protein>
    <recommendedName>
        <fullName evidence="3">Terminal repeat-encoded protein</fullName>
    </recommendedName>
</protein>
<evidence type="ECO:0000313" key="2">
    <source>
        <dbReference type="Proteomes" id="UP000290216"/>
    </source>
</evidence>
<proteinExistence type="predicted"/>
<organism evidence="1 2">
    <name type="scientific">Staphylococcus phage J-Sa36</name>
    <dbReference type="NCBI Taxonomy" id="2508849"/>
    <lineage>
        <taxon>Viruses</taxon>
        <taxon>Duplodnaviria</taxon>
        <taxon>Heunggongvirae</taxon>
        <taxon>Uroviricota</taxon>
        <taxon>Caudoviricetes</taxon>
        <taxon>Herelleviridae</taxon>
        <taxon>Twortvirinae</taxon>
        <taxon>Kayvirus</taxon>
        <taxon>Staphylococcus phage K</taxon>
    </lineage>
</organism>
<reference evidence="1 2" key="1">
    <citation type="journal article" date="2019" name="Viruses">
        <title>Design and Preclinical Development of a Phage Product for the Treatment of Antibiotic-Resistant Staphylococcus aureus Infections.</title>
        <authorList>
            <person name="Lehman S.M."/>
            <person name="Mearns G."/>
            <person name="Rankin D."/>
            <person name="Cole R.A."/>
            <person name="Smrekar F."/>
            <person name="Branston S.D."/>
            <person name="Morales S."/>
        </authorList>
    </citation>
    <scope>NUCLEOTIDE SEQUENCE [LARGE SCALE GENOMIC DNA]</scope>
</reference>